<protein>
    <submittedName>
        <fullName evidence="3">Uncharacterized protein</fullName>
    </submittedName>
</protein>
<dbReference type="OrthoDB" id="10334894at2759"/>
<reference evidence="3" key="1">
    <citation type="submission" date="2022-11" db="EMBL/GenBank/DDBJ databases">
        <authorList>
            <person name="Hyden B.L."/>
            <person name="Feng K."/>
            <person name="Yates T."/>
            <person name="Jawdy S."/>
            <person name="Smart L.B."/>
            <person name="Muchero W."/>
        </authorList>
    </citation>
    <scope>NUCLEOTIDE SEQUENCE</scope>
    <source>
        <tissue evidence="3">Shoot tip</tissue>
    </source>
</reference>
<dbReference type="AlphaFoldDB" id="A0A9Q0WM59"/>
<keyword evidence="1" id="KW-0175">Coiled coil</keyword>
<comment type="caution">
    <text evidence="3">The sequence shown here is derived from an EMBL/GenBank/DDBJ whole genome shotgun (WGS) entry which is preliminary data.</text>
</comment>
<evidence type="ECO:0000256" key="2">
    <source>
        <dbReference type="SAM" id="Phobius"/>
    </source>
</evidence>
<organism evidence="3 4">
    <name type="scientific">Salix purpurea</name>
    <name type="common">Purple osier willow</name>
    <dbReference type="NCBI Taxonomy" id="77065"/>
    <lineage>
        <taxon>Eukaryota</taxon>
        <taxon>Viridiplantae</taxon>
        <taxon>Streptophyta</taxon>
        <taxon>Embryophyta</taxon>
        <taxon>Tracheophyta</taxon>
        <taxon>Spermatophyta</taxon>
        <taxon>Magnoliopsida</taxon>
        <taxon>eudicotyledons</taxon>
        <taxon>Gunneridae</taxon>
        <taxon>Pentapetalae</taxon>
        <taxon>rosids</taxon>
        <taxon>fabids</taxon>
        <taxon>Malpighiales</taxon>
        <taxon>Salicaceae</taxon>
        <taxon>Saliceae</taxon>
        <taxon>Salix</taxon>
    </lineage>
</organism>
<dbReference type="Proteomes" id="UP001151532">
    <property type="component" value="Chromosome 11"/>
</dbReference>
<proteinExistence type="predicted"/>
<keyword evidence="2" id="KW-1133">Transmembrane helix</keyword>
<dbReference type="PANTHER" id="PTHR32254">
    <property type="entry name" value="EXPRESSED PROTEIN"/>
    <property type="match status" value="1"/>
</dbReference>
<evidence type="ECO:0000256" key="1">
    <source>
        <dbReference type="SAM" id="Coils"/>
    </source>
</evidence>
<keyword evidence="2" id="KW-0812">Transmembrane</keyword>
<dbReference type="PANTHER" id="PTHR32254:SF14">
    <property type="entry name" value="EXPRESSED PROTEIN"/>
    <property type="match status" value="1"/>
</dbReference>
<evidence type="ECO:0000313" key="4">
    <source>
        <dbReference type="Proteomes" id="UP001151532"/>
    </source>
</evidence>
<reference evidence="3" key="2">
    <citation type="journal article" date="2023" name="Int. J. Mol. Sci.">
        <title>De Novo Assembly and Annotation of 11 Diverse Shrub Willow (Salix) Genomes Reveals Novel Gene Organization in Sex-Linked Regions.</title>
        <authorList>
            <person name="Hyden B."/>
            <person name="Feng K."/>
            <person name="Yates T.B."/>
            <person name="Jawdy S."/>
            <person name="Cereghino C."/>
            <person name="Smart L.B."/>
            <person name="Muchero W."/>
        </authorList>
    </citation>
    <scope>NUCLEOTIDE SEQUENCE</scope>
    <source>
        <tissue evidence="3">Shoot tip</tissue>
    </source>
</reference>
<gene>
    <name evidence="3" type="ORF">OIU79_020436</name>
</gene>
<name>A0A9Q0WM59_SALPP</name>
<accession>A0A9Q0WM59</accession>
<dbReference type="InterPro" id="IPR010471">
    <property type="entry name" value="DUF1068"/>
</dbReference>
<dbReference type="EMBL" id="JAPFFK010000003">
    <property type="protein sequence ID" value="KAJ6769582.1"/>
    <property type="molecule type" value="Genomic_DNA"/>
</dbReference>
<feature type="transmembrane region" description="Helical" evidence="2">
    <location>
        <begin position="21"/>
        <end position="41"/>
    </location>
</feature>
<keyword evidence="4" id="KW-1185">Reference proteome</keyword>
<sequence>MNNEYYDNRLGGPEKKTALKMVVVIMGFCLVGYIVGPPLYWRVSELLTANIRSSTHRCPPCSCDCSSQQLLLLLDGLSSRSFTDCMKHDPEVSREMEQSSTNMLKDELRLSEEEAQKKQQRADLALLEAKKMTSQYQKEAEKCNFGMDSCEEAREKAEDVVEEQRKLTAIWELRARERGWREGIKRCCDQLVQLQDWIKLELIQKDDSHVFRIMEMFIVQMQLRKFEIQFKDSIFSVLLYDEDEILRWFCKEEEEEGRMIISNQIMKSSHPTADHQTVKVSQPTGIAMMMMIYMEPKQK</sequence>
<dbReference type="Pfam" id="PF06364">
    <property type="entry name" value="DUF1068"/>
    <property type="match status" value="1"/>
</dbReference>
<feature type="coiled-coil region" evidence="1">
    <location>
        <begin position="101"/>
        <end position="170"/>
    </location>
</feature>
<evidence type="ECO:0000313" key="3">
    <source>
        <dbReference type="EMBL" id="KAJ6769582.1"/>
    </source>
</evidence>
<keyword evidence="2" id="KW-0472">Membrane</keyword>